<dbReference type="AlphaFoldDB" id="A0A7T5R1N0"/>
<dbReference type="Proteomes" id="UP000595362">
    <property type="component" value="Chromosome"/>
</dbReference>
<dbReference type="EMBL" id="CP066681">
    <property type="protein sequence ID" value="QQG35885.1"/>
    <property type="molecule type" value="Genomic_DNA"/>
</dbReference>
<feature type="compositionally biased region" description="Polar residues" evidence="1">
    <location>
        <begin position="97"/>
        <end position="111"/>
    </location>
</feature>
<feature type="region of interest" description="Disordered" evidence="1">
    <location>
        <begin position="79"/>
        <end position="138"/>
    </location>
</feature>
<protein>
    <submittedName>
        <fullName evidence="2">Uncharacterized protein</fullName>
    </submittedName>
</protein>
<sequence length="162" mass="17142">MIEAVNSTLQNASLLRASAGQMSAAESFAANPARIQKVGRAPYMSVFVDVNYDTAVLQFRNGETRDVIDQIPSETLLENRARDEARRAELQRQASQPKSEQPVSVTAQATSPEIEVQSAPVPAEEAPAPRVPSAPTHQQIAAFTNAARAGSSGTNAGVSVLA</sequence>
<evidence type="ECO:0000256" key="1">
    <source>
        <dbReference type="SAM" id="MobiDB-lite"/>
    </source>
</evidence>
<feature type="compositionally biased region" description="Basic and acidic residues" evidence="1">
    <location>
        <begin position="79"/>
        <end position="90"/>
    </location>
</feature>
<gene>
    <name evidence="2" type="ORF">HYS17_10340</name>
</gene>
<evidence type="ECO:0000313" key="3">
    <source>
        <dbReference type="Proteomes" id="UP000595362"/>
    </source>
</evidence>
<reference evidence="2 3" key="1">
    <citation type="submission" date="2020-07" db="EMBL/GenBank/DDBJ databases">
        <title>Huge and variable diversity of episymbiotic CPR bacteria and DPANN archaea in groundwater ecosystems.</title>
        <authorList>
            <person name="He C.Y."/>
            <person name="Keren R."/>
            <person name="Whittaker M."/>
            <person name="Farag I.F."/>
            <person name="Doudna J."/>
            <person name="Cate J.H.D."/>
            <person name="Banfield J.F."/>
        </authorList>
    </citation>
    <scope>NUCLEOTIDE SEQUENCE [LARGE SCALE GENOMIC DNA]</scope>
    <source>
        <strain evidence="2">NC_groundwater_70_Ag_B-0.1um_54_66</strain>
    </source>
</reference>
<evidence type="ECO:0000313" key="2">
    <source>
        <dbReference type="EMBL" id="QQG35885.1"/>
    </source>
</evidence>
<proteinExistence type="predicted"/>
<feature type="compositionally biased region" description="Low complexity" evidence="1">
    <location>
        <begin position="118"/>
        <end position="135"/>
    </location>
</feature>
<name>A0A7T5R1N0_9BACT</name>
<accession>A0A7T5R1N0</accession>
<organism evidence="2 3">
    <name type="scientific">Micavibrio aeruginosavorus</name>
    <dbReference type="NCBI Taxonomy" id="349221"/>
    <lineage>
        <taxon>Bacteria</taxon>
        <taxon>Pseudomonadati</taxon>
        <taxon>Bdellovibrionota</taxon>
        <taxon>Bdellovibrionia</taxon>
        <taxon>Bdellovibrionales</taxon>
        <taxon>Pseudobdellovibrionaceae</taxon>
        <taxon>Micavibrio</taxon>
    </lineage>
</organism>